<dbReference type="Proteomes" id="UP000297703">
    <property type="component" value="Unassembled WGS sequence"/>
</dbReference>
<feature type="signal peptide" evidence="1">
    <location>
        <begin position="1"/>
        <end position="20"/>
    </location>
</feature>
<protein>
    <submittedName>
        <fullName evidence="2">Mitogen-activated protein kinase 1</fullName>
    </submittedName>
</protein>
<sequence length="142" mass="16237">MVNYTRTITTLLFIYACFEAILIQTREVKNHCFPLALLSDVEQSIQYSKARETSIIVNILQAEKKILKPTEMLSPSQAQIPFLQELMTPKAEHFCTLWGRAQCQGCDGLRVGTPELRAWLVSGRESDLGLKCVWNLDAWKYI</sequence>
<comment type="caution">
    <text evidence="2">The sequence shown here is derived from an EMBL/GenBank/DDBJ whole genome shotgun (WGS) entry which is preliminary data.</text>
</comment>
<gene>
    <name evidence="2" type="ORF">DR999_PMT02347</name>
</gene>
<evidence type="ECO:0000313" key="3">
    <source>
        <dbReference type="Proteomes" id="UP000297703"/>
    </source>
</evidence>
<evidence type="ECO:0000256" key="1">
    <source>
        <dbReference type="SAM" id="SignalP"/>
    </source>
</evidence>
<organism evidence="2 3">
    <name type="scientific">Platysternon megacephalum</name>
    <name type="common">big-headed turtle</name>
    <dbReference type="NCBI Taxonomy" id="55544"/>
    <lineage>
        <taxon>Eukaryota</taxon>
        <taxon>Metazoa</taxon>
        <taxon>Chordata</taxon>
        <taxon>Craniata</taxon>
        <taxon>Vertebrata</taxon>
        <taxon>Euteleostomi</taxon>
        <taxon>Archelosauria</taxon>
        <taxon>Testudinata</taxon>
        <taxon>Testudines</taxon>
        <taxon>Cryptodira</taxon>
        <taxon>Durocryptodira</taxon>
        <taxon>Testudinoidea</taxon>
        <taxon>Platysternidae</taxon>
        <taxon>Platysternon</taxon>
    </lineage>
</organism>
<feature type="chain" id="PRO_5020033933" evidence="1">
    <location>
        <begin position="21"/>
        <end position="142"/>
    </location>
</feature>
<keyword evidence="2" id="KW-0418">Kinase</keyword>
<dbReference type="EMBL" id="QXTE01000013">
    <property type="protein sequence ID" value="TFK13922.1"/>
    <property type="molecule type" value="Genomic_DNA"/>
</dbReference>
<evidence type="ECO:0000313" key="2">
    <source>
        <dbReference type="EMBL" id="TFK13922.1"/>
    </source>
</evidence>
<reference evidence="2 3" key="2">
    <citation type="submission" date="2019-04" db="EMBL/GenBank/DDBJ databases">
        <title>The genome sequence of big-headed turtle.</title>
        <authorList>
            <person name="Gong S."/>
        </authorList>
    </citation>
    <scope>NUCLEOTIDE SEQUENCE [LARGE SCALE GENOMIC DNA]</scope>
    <source>
        <strain evidence="2">DO16091913</strain>
        <tissue evidence="2">Muscle</tissue>
    </source>
</reference>
<dbReference type="PROSITE" id="PS51257">
    <property type="entry name" value="PROKAR_LIPOPROTEIN"/>
    <property type="match status" value="1"/>
</dbReference>
<dbReference type="GO" id="GO:0016301">
    <property type="term" value="F:kinase activity"/>
    <property type="evidence" value="ECO:0007669"/>
    <property type="project" value="UniProtKB-KW"/>
</dbReference>
<proteinExistence type="predicted"/>
<keyword evidence="3" id="KW-1185">Reference proteome</keyword>
<keyword evidence="1" id="KW-0732">Signal</keyword>
<reference evidence="2 3" key="1">
    <citation type="submission" date="2019-04" db="EMBL/GenBank/DDBJ databases">
        <title>Draft genome of the big-headed turtle Platysternon megacephalum.</title>
        <authorList>
            <person name="Gong S."/>
        </authorList>
    </citation>
    <scope>NUCLEOTIDE SEQUENCE [LARGE SCALE GENOMIC DNA]</scope>
    <source>
        <strain evidence="2">DO16091913</strain>
        <tissue evidence="2">Muscle</tissue>
    </source>
</reference>
<keyword evidence="2" id="KW-0808">Transferase</keyword>
<accession>A0A4D9F3A5</accession>
<dbReference type="AlphaFoldDB" id="A0A4D9F3A5"/>
<name>A0A4D9F3A5_9SAUR</name>